<name>A0AAV6JNK5_9ERIC</name>
<organism evidence="1 2">
    <name type="scientific">Rhododendron griersonianum</name>
    <dbReference type="NCBI Taxonomy" id="479676"/>
    <lineage>
        <taxon>Eukaryota</taxon>
        <taxon>Viridiplantae</taxon>
        <taxon>Streptophyta</taxon>
        <taxon>Embryophyta</taxon>
        <taxon>Tracheophyta</taxon>
        <taxon>Spermatophyta</taxon>
        <taxon>Magnoliopsida</taxon>
        <taxon>eudicotyledons</taxon>
        <taxon>Gunneridae</taxon>
        <taxon>Pentapetalae</taxon>
        <taxon>asterids</taxon>
        <taxon>Ericales</taxon>
        <taxon>Ericaceae</taxon>
        <taxon>Ericoideae</taxon>
        <taxon>Rhodoreae</taxon>
        <taxon>Rhododendron</taxon>
    </lineage>
</organism>
<dbReference type="AlphaFoldDB" id="A0AAV6JNK5"/>
<dbReference type="PANTHER" id="PTHR33349">
    <property type="entry name" value="EMB|CAB62594.1"/>
    <property type="match status" value="1"/>
</dbReference>
<keyword evidence="2" id="KW-1185">Reference proteome</keyword>
<evidence type="ECO:0000313" key="1">
    <source>
        <dbReference type="EMBL" id="KAG5542821.1"/>
    </source>
</evidence>
<protein>
    <submittedName>
        <fullName evidence="1">Uncharacterized protein</fullName>
    </submittedName>
</protein>
<reference evidence="1 2" key="1">
    <citation type="submission" date="2020-08" db="EMBL/GenBank/DDBJ databases">
        <title>Plant Genome Project.</title>
        <authorList>
            <person name="Zhang R.-G."/>
        </authorList>
    </citation>
    <scope>NUCLEOTIDE SEQUENCE [LARGE SCALE GENOMIC DNA]</scope>
    <source>
        <strain evidence="1">WSP0</strain>
        <tissue evidence="1">Leaf</tissue>
    </source>
</reference>
<evidence type="ECO:0000313" key="2">
    <source>
        <dbReference type="Proteomes" id="UP000823749"/>
    </source>
</evidence>
<comment type="caution">
    <text evidence="1">The sequence shown here is derived from an EMBL/GenBank/DDBJ whole genome shotgun (WGS) entry which is preliminary data.</text>
</comment>
<dbReference type="EMBL" id="JACTNZ010000006">
    <property type="protein sequence ID" value="KAG5542821.1"/>
    <property type="molecule type" value="Genomic_DNA"/>
</dbReference>
<dbReference type="PANTHER" id="PTHR33349:SF1">
    <property type="entry name" value="EMB|CAB62594.1"/>
    <property type="match status" value="1"/>
</dbReference>
<sequence>MVNTARHSTGKASYLKSGESFDPHYLRASTGSCHDFCKYGRKHEVELKARHPFPKRAIKLPFEMEINPTVVVVSAERKMTAVVKVKPKPSPVSNALSADSLSVIKQEVSSLSSDTVGLKLEPFPNIDIVKSWINTAMKHNVQKLELQYLEEFNGEIPLQLPQTMFISKTLVDLTLDITISLKIPPSVWLPSLKIL</sequence>
<accession>A0AAV6JNK5</accession>
<proteinExistence type="predicted"/>
<gene>
    <name evidence="1" type="ORF">RHGRI_015802</name>
</gene>
<dbReference type="Proteomes" id="UP000823749">
    <property type="component" value="Chromosome 6"/>
</dbReference>